<comment type="similarity">
    <text evidence="2">Belongs to the UPF0702 family.</text>
</comment>
<proteinExistence type="inferred from homology"/>
<feature type="transmembrane region" description="Helical" evidence="7">
    <location>
        <begin position="6"/>
        <end position="25"/>
    </location>
</feature>
<keyword evidence="4 7" id="KW-0812">Transmembrane</keyword>
<feature type="domain" description="YetF-like N-terminal transmembrane" evidence="9">
    <location>
        <begin position="4"/>
        <end position="76"/>
    </location>
</feature>
<reference evidence="10 11" key="1">
    <citation type="submission" date="2023-11" db="EMBL/GenBank/DDBJ databases">
        <title>Bacillus jintuensis, isolated from a mudflat on the Beibu Gulf coast.</title>
        <authorList>
            <person name="Li M."/>
        </authorList>
    </citation>
    <scope>NUCLEOTIDE SEQUENCE [LARGE SCALE GENOMIC DNA]</scope>
    <source>
        <strain evidence="10 11">31A1R</strain>
    </source>
</reference>
<keyword evidence="11" id="KW-1185">Reference proteome</keyword>
<evidence type="ECO:0000313" key="10">
    <source>
        <dbReference type="EMBL" id="MDZ5470384.1"/>
    </source>
</evidence>
<accession>A0ABU5ITA1</accession>
<dbReference type="InterPro" id="IPR048454">
    <property type="entry name" value="YetF_N"/>
</dbReference>
<evidence type="ECO:0000256" key="4">
    <source>
        <dbReference type="ARBA" id="ARBA00022692"/>
    </source>
</evidence>
<evidence type="ECO:0000259" key="9">
    <source>
        <dbReference type="Pfam" id="PF20730"/>
    </source>
</evidence>
<dbReference type="Pfam" id="PF04239">
    <property type="entry name" value="DUF421"/>
    <property type="match status" value="1"/>
</dbReference>
<comment type="caution">
    <text evidence="10">The sequence shown here is derived from an EMBL/GenBank/DDBJ whole genome shotgun (WGS) entry which is preliminary data.</text>
</comment>
<dbReference type="InterPro" id="IPR007353">
    <property type="entry name" value="DUF421"/>
</dbReference>
<feature type="transmembrane region" description="Helical" evidence="7">
    <location>
        <begin position="58"/>
        <end position="78"/>
    </location>
</feature>
<evidence type="ECO:0000256" key="5">
    <source>
        <dbReference type="ARBA" id="ARBA00022989"/>
    </source>
</evidence>
<evidence type="ECO:0000256" key="6">
    <source>
        <dbReference type="ARBA" id="ARBA00023136"/>
    </source>
</evidence>
<evidence type="ECO:0000259" key="8">
    <source>
        <dbReference type="Pfam" id="PF04239"/>
    </source>
</evidence>
<keyword evidence="5 7" id="KW-1133">Transmembrane helix</keyword>
<evidence type="ECO:0000313" key="11">
    <source>
        <dbReference type="Proteomes" id="UP001290455"/>
    </source>
</evidence>
<organism evidence="10 11">
    <name type="scientific">Robertmurraya mangrovi</name>
    <dbReference type="NCBI Taxonomy" id="3098077"/>
    <lineage>
        <taxon>Bacteria</taxon>
        <taxon>Bacillati</taxon>
        <taxon>Bacillota</taxon>
        <taxon>Bacilli</taxon>
        <taxon>Bacillales</taxon>
        <taxon>Bacillaceae</taxon>
        <taxon>Robertmurraya</taxon>
    </lineage>
</organism>
<keyword evidence="6 7" id="KW-0472">Membrane</keyword>
<protein>
    <submittedName>
        <fullName evidence="10">DUF421 domain-containing protein</fullName>
    </submittedName>
</protein>
<dbReference type="EMBL" id="JAXOFX010000001">
    <property type="protein sequence ID" value="MDZ5470384.1"/>
    <property type="molecule type" value="Genomic_DNA"/>
</dbReference>
<dbReference type="Pfam" id="PF20730">
    <property type="entry name" value="YetF_N"/>
    <property type="match status" value="1"/>
</dbReference>
<dbReference type="Gene3D" id="3.30.240.20">
    <property type="entry name" value="bsu07140 like domains"/>
    <property type="match status" value="2"/>
</dbReference>
<keyword evidence="3" id="KW-1003">Cell membrane</keyword>
<evidence type="ECO:0000256" key="1">
    <source>
        <dbReference type="ARBA" id="ARBA00004651"/>
    </source>
</evidence>
<dbReference type="RefSeq" id="WP_322444687.1">
    <property type="nucleotide sequence ID" value="NZ_JAXOFX010000001.1"/>
</dbReference>
<evidence type="ECO:0000256" key="2">
    <source>
        <dbReference type="ARBA" id="ARBA00006448"/>
    </source>
</evidence>
<dbReference type="PANTHER" id="PTHR34582">
    <property type="entry name" value="UPF0702 TRANSMEMBRANE PROTEIN YCAP"/>
    <property type="match status" value="1"/>
</dbReference>
<gene>
    <name evidence="10" type="ORF">SM124_01350</name>
</gene>
<evidence type="ECO:0000256" key="3">
    <source>
        <dbReference type="ARBA" id="ARBA00022475"/>
    </source>
</evidence>
<dbReference type="InterPro" id="IPR023090">
    <property type="entry name" value="UPF0702_alpha/beta_dom_sf"/>
</dbReference>
<dbReference type="PANTHER" id="PTHR34582:SF5">
    <property type="entry name" value="UPF0702 TRANSMEMBRANE PROTEIN YETF"/>
    <property type="match status" value="1"/>
</dbReference>
<name>A0ABU5ITA1_9BACI</name>
<feature type="domain" description="YetF C-terminal" evidence="8">
    <location>
        <begin position="80"/>
        <end position="214"/>
    </location>
</feature>
<comment type="subcellular location">
    <subcellularLocation>
        <location evidence="1">Cell membrane</location>
        <topology evidence="1">Multi-pass membrane protein</topology>
    </subcellularLocation>
</comment>
<dbReference type="Proteomes" id="UP001290455">
    <property type="component" value="Unassembled WGS sequence"/>
</dbReference>
<sequence length="228" mass="25760">MEFVRIIVELVVGYFALFLLTKLLGKTQITQLTPFDFISALVLGELVGNALYDENIGISKIIFAVTAWGLLIYTTEVATQKSRKYRSVLEGTPSIIIYKGKIDYNLLKKCRLDLNQLQQLLRGKDIFSIRECEYAILEANGSLSVIKKSQYSAVTPTDLNLPTQPQTLPLALILDGEIEHDNLRIVNWDAKRLETEVRITGAHGIKDVLYAEWKEGEDLYVQKYESGS</sequence>
<evidence type="ECO:0000256" key="7">
    <source>
        <dbReference type="SAM" id="Phobius"/>
    </source>
</evidence>